<dbReference type="EMBL" id="QKYT01000541">
    <property type="protein sequence ID" value="RIA83794.1"/>
    <property type="molecule type" value="Genomic_DNA"/>
</dbReference>
<accession>A0A397SMF8</accession>
<proteinExistence type="predicted"/>
<dbReference type="STRING" id="658196.A0A397SMF8"/>
<evidence type="ECO:0000259" key="2">
    <source>
        <dbReference type="PROSITE" id="PS50011"/>
    </source>
</evidence>
<name>A0A397SMF8_9GLOM</name>
<dbReference type="InterPro" id="IPR052396">
    <property type="entry name" value="Meiotic_Drive_Suppr_Kinase"/>
</dbReference>
<dbReference type="SMART" id="SM00220">
    <property type="entry name" value="S_TKc"/>
    <property type="match status" value="1"/>
</dbReference>
<dbReference type="Proteomes" id="UP000265703">
    <property type="component" value="Unassembled WGS sequence"/>
</dbReference>
<organism evidence="3 4">
    <name type="scientific">Glomus cerebriforme</name>
    <dbReference type="NCBI Taxonomy" id="658196"/>
    <lineage>
        <taxon>Eukaryota</taxon>
        <taxon>Fungi</taxon>
        <taxon>Fungi incertae sedis</taxon>
        <taxon>Mucoromycota</taxon>
        <taxon>Glomeromycotina</taxon>
        <taxon>Glomeromycetes</taxon>
        <taxon>Glomerales</taxon>
        <taxon>Glomeraceae</taxon>
        <taxon>Glomus</taxon>
    </lineage>
</organism>
<evidence type="ECO:0000313" key="4">
    <source>
        <dbReference type="Proteomes" id="UP000265703"/>
    </source>
</evidence>
<dbReference type="SUPFAM" id="SSF56112">
    <property type="entry name" value="Protein kinase-like (PK-like)"/>
    <property type="match status" value="1"/>
</dbReference>
<reference evidence="3 4" key="1">
    <citation type="submission" date="2018-06" db="EMBL/GenBank/DDBJ databases">
        <title>Comparative genomics reveals the genomic features of Rhizophagus irregularis, R. cerebriforme, R. diaphanum and Gigaspora rosea, and their symbiotic lifestyle signature.</title>
        <authorList>
            <person name="Morin E."/>
            <person name="San Clemente H."/>
            <person name="Chen E.C.H."/>
            <person name="De La Providencia I."/>
            <person name="Hainaut M."/>
            <person name="Kuo A."/>
            <person name="Kohler A."/>
            <person name="Murat C."/>
            <person name="Tang N."/>
            <person name="Roy S."/>
            <person name="Loubradou J."/>
            <person name="Henrissat B."/>
            <person name="Grigoriev I.V."/>
            <person name="Corradi N."/>
            <person name="Roux C."/>
            <person name="Martin F.M."/>
        </authorList>
    </citation>
    <scope>NUCLEOTIDE SEQUENCE [LARGE SCALE GENOMIC DNA]</scope>
    <source>
        <strain evidence="3 4">DAOM 227022</strain>
    </source>
</reference>
<keyword evidence="3" id="KW-0808">Transferase</keyword>
<evidence type="ECO:0000313" key="3">
    <source>
        <dbReference type="EMBL" id="RIA83794.1"/>
    </source>
</evidence>
<keyword evidence="3" id="KW-0418">Kinase</keyword>
<keyword evidence="1" id="KW-0547">Nucleotide-binding</keyword>
<dbReference type="GO" id="GO:0005524">
    <property type="term" value="F:ATP binding"/>
    <property type="evidence" value="ECO:0007669"/>
    <property type="project" value="UniProtKB-UniRule"/>
</dbReference>
<dbReference type="InterPro" id="IPR017441">
    <property type="entry name" value="Protein_kinase_ATP_BS"/>
</dbReference>
<dbReference type="PANTHER" id="PTHR37171">
    <property type="entry name" value="SERINE/THREONINE-PROTEIN KINASE YRZF-RELATED"/>
    <property type="match status" value="1"/>
</dbReference>
<dbReference type="GO" id="GO:0004672">
    <property type="term" value="F:protein kinase activity"/>
    <property type="evidence" value="ECO:0007669"/>
    <property type="project" value="InterPro"/>
</dbReference>
<dbReference type="Gene3D" id="1.10.150.50">
    <property type="entry name" value="Transcription Factor, Ets-1"/>
    <property type="match status" value="1"/>
</dbReference>
<dbReference type="PROSITE" id="PS00107">
    <property type="entry name" value="PROTEIN_KINASE_ATP"/>
    <property type="match status" value="1"/>
</dbReference>
<dbReference type="InterPro" id="IPR008266">
    <property type="entry name" value="Tyr_kinase_AS"/>
</dbReference>
<dbReference type="PROSITE" id="PS50011">
    <property type="entry name" value="PROTEIN_KINASE_DOM"/>
    <property type="match status" value="1"/>
</dbReference>
<dbReference type="AlphaFoldDB" id="A0A397SMF8"/>
<comment type="caution">
    <text evidence="3">The sequence shown here is derived from an EMBL/GenBank/DDBJ whole genome shotgun (WGS) entry which is preliminary data.</text>
</comment>
<dbReference type="OrthoDB" id="10020333at2759"/>
<dbReference type="Gene3D" id="1.10.510.10">
    <property type="entry name" value="Transferase(Phosphotransferase) domain 1"/>
    <property type="match status" value="1"/>
</dbReference>
<evidence type="ECO:0000256" key="1">
    <source>
        <dbReference type="PROSITE-ProRule" id="PRU10141"/>
    </source>
</evidence>
<keyword evidence="4" id="KW-1185">Reference proteome</keyword>
<dbReference type="PANTHER" id="PTHR37171:SF1">
    <property type="entry name" value="SERINE_THREONINE-PROTEIN KINASE YRZF-RELATED"/>
    <property type="match status" value="1"/>
</dbReference>
<feature type="binding site" evidence="1">
    <location>
        <position position="285"/>
    </location>
    <ligand>
        <name>ATP</name>
        <dbReference type="ChEBI" id="CHEBI:30616"/>
    </ligand>
</feature>
<dbReference type="InterPro" id="IPR011009">
    <property type="entry name" value="Kinase-like_dom_sf"/>
</dbReference>
<sequence length="427" mass="49758">MSSSIPVNPSVEDVKDYDTKQLITFLQGKNLGFSENDKINLYKEMVDGHAFVNMNIDIFLDFPFYLPYELAKNLDMLIDELNGQESSQEYLSEVDTSQFSSDLELLLWNNLFEEVNQFNFDNKPKFKRPQFMEYSNCFVEENTIAGEPDFVVHFISGNSSKFIMPIEIIMNHVLQEIGEQTFPDFYKSNENARKAIQQIYIYMTEAQLQYGVLSTYEFHWFLHRPDDEPSVLYVSKTLSLQSQSPPVLKTYAFTDFKYIDILGYGRSGKTLLCECEFCENTIALKCTDLSKTPYILEEMRKEVKIYKILFDIQGKYIPNLLCYGYYCGMYYAIGMTLVGTPLNNYNHITENQRNKCLLAIKEIHNRGILHNDIRNENILLNKDGDVYLIDFGMASYYQDAKGNEKLFKDEECKLINLLNNYTTIDTH</sequence>
<protein>
    <submittedName>
        <fullName evidence="3">Kinase-like domain-containing protein</fullName>
    </submittedName>
</protein>
<dbReference type="InterPro" id="IPR000719">
    <property type="entry name" value="Prot_kinase_dom"/>
</dbReference>
<keyword evidence="1" id="KW-0067">ATP-binding</keyword>
<dbReference type="InterPro" id="IPR013761">
    <property type="entry name" value="SAM/pointed_sf"/>
</dbReference>
<dbReference type="PROSITE" id="PS00109">
    <property type="entry name" value="PROTEIN_KINASE_TYR"/>
    <property type="match status" value="1"/>
</dbReference>
<dbReference type="Pfam" id="PF00069">
    <property type="entry name" value="Pkinase"/>
    <property type="match status" value="1"/>
</dbReference>
<gene>
    <name evidence="3" type="ORF">C1645_833241</name>
</gene>
<feature type="domain" description="Protein kinase" evidence="2">
    <location>
        <begin position="256"/>
        <end position="427"/>
    </location>
</feature>